<feature type="region of interest" description="Disordered" evidence="1">
    <location>
        <begin position="611"/>
        <end position="657"/>
    </location>
</feature>
<dbReference type="GeneID" id="54471069"/>
<evidence type="ECO:0000256" key="1">
    <source>
        <dbReference type="SAM" id="MobiDB-lite"/>
    </source>
</evidence>
<feature type="compositionally biased region" description="Acidic residues" evidence="1">
    <location>
        <begin position="648"/>
        <end position="657"/>
    </location>
</feature>
<reference evidence="2" key="1">
    <citation type="journal article" date="2020" name="Stud. Mycol.">
        <title>101 Dothideomycetes genomes: a test case for predicting lifestyles and emergence of pathogens.</title>
        <authorList>
            <person name="Haridas S."/>
            <person name="Albert R."/>
            <person name="Binder M."/>
            <person name="Bloem J."/>
            <person name="Labutti K."/>
            <person name="Salamov A."/>
            <person name="Andreopoulos B."/>
            <person name="Baker S."/>
            <person name="Barry K."/>
            <person name="Bills G."/>
            <person name="Bluhm B."/>
            <person name="Cannon C."/>
            <person name="Castanera R."/>
            <person name="Culley D."/>
            <person name="Daum C."/>
            <person name="Ezra D."/>
            <person name="Gonzalez J."/>
            <person name="Henrissat B."/>
            <person name="Kuo A."/>
            <person name="Liang C."/>
            <person name="Lipzen A."/>
            <person name="Lutzoni F."/>
            <person name="Magnuson J."/>
            <person name="Mondo S."/>
            <person name="Nolan M."/>
            <person name="Ohm R."/>
            <person name="Pangilinan J."/>
            <person name="Park H.-J."/>
            <person name="Ramirez L."/>
            <person name="Alfaro M."/>
            <person name="Sun H."/>
            <person name="Tritt A."/>
            <person name="Yoshinaga Y."/>
            <person name="Zwiers L.-H."/>
            <person name="Turgeon B."/>
            <person name="Goodwin S."/>
            <person name="Spatafora J."/>
            <person name="Crous P."/>
            <person name="Grigoriev I."/>
        </authorList>
    </citation>
    <scope>NUCLEOTIDE SEQUENCE</scope>
    <source>
        <strain evidence="2">CBS 113389</strain>
    </source>
</reference>
<dbReference type="AlphaFoldDB" id="A0A6A6PKQ2"/>
<keyword evidence="3" id="KW-1185">Reference proteome</keyword>
<feature type="compositionally biased region" description="Polar residues" evidence="1">
    <location>
        <begin position="515"/>
        <end position="534"/>
    </location>
</feature>
<organism evidence="2 3">
    <name type="scientific">Neohortaea acidophila</name>
    <dbReference type="NCBI Taxonomy" id="245834"/>
    <lineage>
        <taxon>Eukaryota</taxon>
        <taxon>Fungi</taxon>
        <taxon>Dikarya</taxon>
        <taxon>Ascomycota</taxon>
        <taxon>Pezizomycotina</taxon>
        <taxon>Dothideomycetes</taxon>
        <taxon>Dothideomycetidae</taxon>
        <taxon>Mycosphaerellales</taxon>
        <taxon>Teratosphaeriaceae</taxon>
        <taxon>Neohortaea</taxon>
    </lineage>
</organism>
<feature type="region of interest" description="Disordered" evidence="1">
    <location>
        <begin position="515"/>
        <end position="578"/>
    </location>
</feature>
<name>A0A6A6PKQ2_9PEZI</name>
<dbReference type="EMBL" id="MU001639">
    <property type="protein sequence ID" value="KAF2480658.1"/>
    <property type="molecule type" value="Genomic_DNA"/>
</dbReference>
<gene>
    <name evidence="2" type="ORF">BDY17DRAFT_197250</name>
</gene>
<dbReference type="RefSeq" id="XP_033587228.1">
    <property type="nucleotide sequence ID" value="XM_033730067.1"/>
</dbReference>
<dbReference type="Proteomes" id="UP000799767">
    <property type="component" value="Unassembled WGS sequence"/>
</dbReference>
<feature type="compositionally biased region" description="Polar residues" evidence="1">
    <location>
        <begin position="542"/>
        <end position="552"/>
    </location>
</feature>
<evidence type="ECO:0000313" key="3">
    <source>
        <dbReference type="Proteomes" id="UP000799767"/>
    </source>
</evidence>
<dbReference type="OrthoDB" id="3648067at2759"/>
<sequence>MRCHTPNTDRSAELQVFINGLPCAEYTLPNGVVDSEPNTLSCIIPVSDGDELKIRGYFEGTILHGSVDLLADGSFLADKRIEGSKSGEVKAVKRKLDFDRVFDMPVPPGHTSIYPSTLVVEGVLTACRLQETPTVADGVDDGVGSLSIVISISEHASDNYETDYSDLTCGSWKTRDIDGVTDGGLPPTHELGVHVTDPNVNPSRQSKHRRHVAQTRFGSKPWAKFIFYYRSRTAIEMARCVYRQDKSYELEEAGAQIGTRGGKEVPTGCGSQTNDGGGMFVTPPPPGLTKKQKLFGQFLGNGATPRRAGGLMIGDGSNQHGSHGYSPGRIMPALLAPPASANFPTFDESIAAPFSPNDPIFSLVDSPYDPNMLDNMLLDYNLQGAGGLSYAAHPADRPHHVTSTARDHQNGMRMGFVLPAAGQHDQTHVEPSYLPMTQQQQSTGTLRSLNSPPIRREGFSSTVFAFPGHQPGQPAVKVEPFSPTANRRDDVVAGTTSGHGHPQAIESRIAAVPSMSVSGAADQQPTHLSTTQRGGNPIVGASPSTAFTPGSHTQKRSYVASESRESTPGSIKRQRVNDRAAALRVQLEEKRKRNAEARRALEEKKRLRVEAEKKVQEREMEENAELERMIAEEDKEFEELEREKKDEEDALQEVTEN</sequence>
<evidence type="ECO:0000313" key="2">
    <source>
        <dbReference type="EMBL" id="KAF2480658.1"/>
    </source>
</evidence>
<protein>
    <submittedName>
        <fullName evidence="2">Uncharacterized protein</fullName>
    </submittedName>
</protein>
<feature type="region of interest" description="Disordered" evidence="1">
    <location>
        <begin position="463"/>
        <end position="502"/>
    </location>
</feature>
<feature type="region of interest" description="Disordered" evidence="1">
    <location>
        <begin position="189"/>
        <end position="208"/>
    </location>
</feature>
<accession>A0A6A6PKQ2</accession>
<dbReference type="CDD" id="cd22249">
    <property type="entry name" value="UDM1_RNF168_RNF169-like"/>
    <property type="match status" value="1"/>
</dbReference>
<proteinExistence type="predicted"/>